<dbReference type="OrthoDB" id="4832195at2759"/>
<comment type="caution">
    <text evidence="2">The sequence shown here is derived from an EMBL/GenBank/DDBJ whole genome shotgun (WGS) entry which is preliminary data.</text>
</comment>
<evidence type="ECO:0000313" key="2">
    <source>
        <dbReference type="EMBL" id="KDN62556.1"/>
    </source>
</evidence>
<organism evidence="2 3">
    <name type="scientific">Colletotrichum sublineola</name>
    <name type="common">Sorghum anthracnose fungus</name>
    <dbReference type="NCBI Taxonomy" id="1173701"/>
    <lineage>
        <taxon>Eukaryota</taxon>
        <taxon>Fungi</taxon>
        <taxon>Dikarya</taxon>
        <taxon>Ascomycota</taxon>
        <taxon>Pezizomycotina</taxon>
        <taxon>Sordariomycetes</taxon>
        <taxon>Hypocreomycetidae</taxon>
        <taxon>Glomerellales</taxon>
        <taxon>Glomerellaceae</taxon>
        <taxon>Colletotrichum</taxon>
        <taxon>Colletotrichum graminicola species complex</taxon>
    </lineage>
</organism>
<keyword evidence="3" id="KW-1185">Reference proteome</keyword>
<reference evidence="3" key="1">
    <citation type="journal article" date="2014" name="Genome Announc.">
        <title>Draft genome sequence of Colletotrichum sublineola, a destructive pathogen of cultivated sorghum.</title>
        <authorList>
            <person name="Baroncelli R."/>
            <person name="Sanz-Martin J.M."/>
            <person name="Rech G.E."/>
            <person name="Sukno S.A."/>
            <person name="Thon M.R."/>
        </authorList>
    </citation>
    <scope>NUCLEOTIDE SEQUENCE [LARGE SCALE GENOMIC DNA]</scope>
    <source>
        <strain evidence="3">TX430BB</strain>
    </source>
</reference>
<feature type="signal peptide" evidence="1">
    <location>
        <begin position="1"/>
        <end position="19"/>
    </location>
</feature>
<proteinExistence type="predicted"/>
<dbReference type="HOGENOM" id="CLU_114605_0_0_1"/>
<dbReference type="AlphaFoldDB" id="A0A066X9Y3"/>
<keyword evidence="1" id="KW-0732">Signal</keyword>
<dbReference type="EMBL" id="JMSE01001324">
    <property type="protein sequence ID" value="KDN62556.1"/>
    <property type="molecule type" value="Genomic_DNA"/>
</dbReference>
<evidence type="ECO:0000313" key="3">
    <source>
        <dbReference type="Proteomes" id="UP000027238"/>
    </source>
</evidence>
<accession>A0A066X9Y3</accession>
<evidence type="ECO:0008006" key="4">
    <source>
        <dbReference type="Google" id="ProtNLM"/>
    </source>
</evidence>
<sequence>MRFSLVITGIVATLSTVSALPKFIPFGSLPSQPTDADLMNKDLVALANALEGLVTAIQNAVDAKKGGQDTTRAFQAILTGVISVQSNCQTARLDANGIRGPFDADPSQAVVDVLKKQVSPGFETVYERLINAVEEGVFDGTSGTNLRLVVASYLDLCTTDAAKMTDIVVSSVADSVKPGASAAADSVKAPLKKIDDDFPAEQA</sequence>
<evidence type="ECO:0000256" key="1">
    <source>
        <dbReference type="SAM" id="SignalP"/>
    </source>
</evidence>
<gene>
    <name evidence="2" type="ORF">CSUB01_02273</name>
</gene>
<dbReference type="eggNOG" id="ENOG502T4QS">
    <property type="taxonomic scope" value="Eukaryota"/>
</dbReference>
<protein>
    <recommendedName>
        <fullName evidence="4">Cell wall protein</fullName>
    </recommendedName>
</protein>
<dbReference type="OMA" id="IEYQAIT"/>
<feature type="chain" id="PRO_5001630047" description="Cell wall protein" evidence="1">
    <location>
        <begin position="20"/>
        <end position="203"/>
    </location>
</feature>
<dbReference type="Proteomes" id="UP000027238">
    <property type="component" value="Unassembled WGS sequence"/>
</dbReference>
<name>A0A066X9Y3_COLSU</name>